<evidence type="ECO:0000313" key="2">
    <source>
        <dbReference type="EMBL" id="VDM05695.1"/>
    </source>
</evidence>
<proteinExistence type="predicted"/>
<name>A0A183TS61_SCHSO</name>
<evidence type="ECO:0000256" key="1">
    <source>
        <dbReference type="SAM" id="SignalP"/>
    </source>
</evidence>
<keyword evidence="1" id="KW-0732">Signal</keyword>
<organism evidence="4">
    <name type="scientific">Schistocephalus solidus</name>
    <name type="common">Tapeworm</name>
    <dbReference type="NCBI Taxonomy" id="70667"/>
    <lineage>
        <taxon>Eukaryota</taxon>
        <taxon>Metazoa</taxon>
        <taxon>Spiralia</taxon>
        <taxon>Lophotrochozoa</taxon>
        <taxon>Platyhelminthes</taxon>
        <taxon>Cestoda</taxon>
        <taxon>Eucestoda</taxon>
        <taxon>Diphyllobothriidea</taxon>
        <taxon>Diphyllobothriidae</taxon>
        <taxon>Schistocephalus</taxon>
    </lineage>
</organism>
<protein>
    <submittedName>
        <fullName evidence="2 4">Uncharacterized protein</fullName>
    </submittedName>
</protein>
<reference evidence="4" key="1">
    <citation type="submission" date="2016-06" db="UniProtKB">
        <authorList>
            <consortium name="WormBaseParasite"/>
        </authorList>
    </citation>
    <scope>IDENTIFICATION</scope>
</reference>
<gene>
    <name evidence="2" type="ORF">SSLN_LOCUS19309</name>
</gene>
<dbReference type="WBParaSite" id="SSLN_0002003601-mRNA-1">
    <property type="protein sequence ID" value="SSLN_0002003601-mRNA-1"/>
    <property type="gene ID" value="SSLN_0002003601"/>
</dbReference>
<evidence type="ECO:0000313" key="4">
    <source>
        <dbReference type="WBParaSite" id="SSLN_0002003601-mRNA-1"/>
    </source>
</evidence>
<feature type="chain" id="PRO_5043141626" evidence="1">
    <location>
        <begin position="23"/>
        <end position="77"/>
    </location>
</feature>
<dbReference type="Proteomes" id="UP000275846">
    <property type="component" value="Unassembled WGS sequence"/>
</dbReference>
<feature type="signal peptide" evidence="1">
    <location>
        <begin position="1"/>
        <end position="22"/>
    </location>
</feature>
<accession>A0A183TS61</accession>
<reference evidence="2 3" key="2">
    <citation type="submission" date="2018-11" db="EMBL/GenBank/DDBJ databases">
        <authorList>
            <consortium name="Pathogen Informatics"/>
        </authorList>
    </citation>
    <scope>NUCLEOTIDE SEQUENCE [LARGE SCALE GENOMIC DNA]</scope>
    <source>
        <strain evidence="2 3">NST_G2</strain>
    </source>
</reference>
<sequence length="77" mass="8395">MKATFALFLLATLFVFMGFADANRTEEGQTKVLSGANGLFGHWLHGQYSDQFRPSCPPCRECKCNCLVARADGSGGF</sequence>
<dbReference type="EMBL" id="UYSU01047015">
    <property type="protein sequence ID" value="VDM05695.1"/>
    <property type="molecule type" value="Genomic_DNA"/>
</dbReference>
<keyword evidence="3" id="KW-1185">Reference proteome</keyword>
<dbReference type="AlphaFoldDB" id="A0A183TS61"/>
<evidence type="ECO:0000313" key="3">
    <source>
        <dbReference type="Proteomes" id="UP000275846"/>
    </source>
</evidence>